<keyword evidence="4" id="KW-1185">Reference proteome</keyword>
<sequence>MMATPLKLAATVTLDASQVPAGAQATKQAIAGIGTEASASATKLQQMIAAQTGLGSPAANQNVREWTGALAMQGRSLDELRAKYNPLFATVNQYKASLTEIRTLHAQGVLSTDEMTAAISRNRQATLASINAIKGRNAAMNGDREGQFRRQNLMYQVFDTGQSAALGMPLAMVAMQQGPQVIQMYAGQGGVNAALKDLGTIAANAGRLITPLSVSIGALATAAAVGAAAWSGYLSSIKEVETAANGLGRAVAGSAASMEASAQAGAASAGISVKAARSMEAAFLRTGRIGNENYEGLISISKDFAATIGTDAASAGQALADLFADPAKAAQTLYQQYGLIDAATAKQATNLAAQNRQSEAQAVLLKALPPQLASAAEATTALGRAWNGVSTASSNAFDWMGKTVDKAAGIKTLAERIAGLRNQLSVGGPTGRGARGADKIQAELDAALAQQASEQAAEAERQRKAAEIRKSQAALGAADAVPANADAAQRQSLTNSIAAMQSGLTIQSLSPEDRAKLTVGIEAQTRALDALNNRQSRAIELDRLDIQIQNERNPLVRADLTAQRTRLQLADQQMSADQVSAAAAQARNRVIQETIASSQTQAADMTSEVAVRARLAAQVAAGTLTASQAQTQMESEIQLRPLIAAAAKAEGKEKEQLLAVIEQLRSGYSGLAAAQREANVASYLRDQKTGNDRLGFQIGIAGKSQTEQTGLLAQYDAELKIRELGLEATSAQANQIRRGASAQAQMNAELSRTSEAWSSIRKSSESAIDGIVDGLSSGDISGALEGISKDIQKTVLDLAVKNPLKNALTGSNYGTLADVGGVKGVASNLLGDSKSVGSMAVTAGTVMINGGVAGTGIAPAGLQAANTNTAGTSSANALTGLGQSMSSAGNYKGSGVDPRLTDILNTAAQRTPGYKVDAISGFRAGDPRFHGKGLATDVQLTDLASGKQLGNYQDAGSFGTYEKFAQTARSVQMEKYPELANQFRWGGYFGGGKGKYGALDTMHFDLGGDKAGMGGGSWDKGLTSAQSSLWPGIQSSSTKAADALNRFSTGTAAANQNLGTFGNGLGQLGNGLTNLISGGGNAGAAGGGSQNIFGGLASSFSKGTTNLMSSLFGGSVDPTSIFWRPNTTFSSFLGFDSGGYTGAGGRKEPAGVVHKGEVVWSQDDVARAGGAATVDAMRLGYRGYDKGGVVGGSGGAAQSSNDNGGGNITVHNYSKANVQAEQTTDASGRRQTKFVIADMTGDAIGTKGGKASKTIEQQYGLKKKGIAR</sequence>
<reference evidence="4 5" key="1">
    <citation type="submission" date="2019-11" db="EMBL/GenBank/DDBJ databases">
        <title>Whole-genome sequencing of Allorhizobium vitis.</title>
        <authorList>
            <person name="Gan H.M."/>
            <person name="Savka M.A."/>
        </authorList>
    </citation>
    <scope>NUCLEOTIDE SEQUENCE [LARGE SCALE GENOMIC DNA]</scope>
    <source>
        <strain evidence="3 5">RF2/1</strain>
        <strain evidence="2 4">T1/7</strain>
    </source>
</reference>
<dbReference type="Proteomes" id="UP000179536">
    <property type="component" value="Unassembled WGS sequence"/>
</dbReference>
<comment type="caution">
    <text evidence="3">The sequence shown here is derived from an EMBL/GenBank/DDBJ whole genome shotgun (WGS) entry which is preliminary data.</text>
</comment>
<proteinExistence type="predicted"/>
<evidence type="ECO:0000313" key="5">
    <source>
        <dbReference type="Proteomes" id="UP000179536"/>
    </source>
</evidence>
<feature type="domain" description="Bacteriophage tail tape measure N-terminal" evidence="1">
    <location>
        <begin position="145"/>
        <end position="347"/>
    </location>
</feature>
<dbReference type="Pfam" id="PF06791">
    <property type="entry name" value="TMP_2"/>
    <property type="match status" value="1"/>
</dbReference>
<evidence type="ECO:0000259" key="1">
    <source>
        <dbReference type="Pfam" id="PF06791"/>
    </source>
</evidence>
<accession>A0ABD6H9C3</accession>
<dbReference type="Proteomes" id="UP000179454">
    <property type="component" value="Unassembled WGS sequence"/>
</dbReference>
<evidence type="ECO:0000313" key="2">
    <source>
        <dbReference type="EMBL" id="MUO42360.1"/>
    </source>
</evidence>
<gene>
    <name evidence="3" type="ORF">BBK91_012675</name>
    <name evidence="2" type="ORF">BBL17_011260</name>
</gene>
<dbReference type="EMBL" id="MBFA02000007">
    <property type="protein sequence ID" value="MUP10726.1"/>
    <property type="molecule type" value="Genomic_DNA"/>
</dbReference>
<dbReference type="InterPro" id="IPR009628">
    <property type="entry name" value="Phage_tape_measure_N"/>
</dbReference>
<evidence type="ECO:0000313" key="3">
    <source>
        <dbReference type="EMBL" id="MUP10726.1"/>
    </source>
</evidence>
<name>A0ABD6H9C3_AGRVI</name>
<dbReference type="EMBL" id="MBFE02000006">
    <property type="protein sequence ID" value="MUO42360.1"/>
    <property type="molecule type" value="Genomic_DNA"/>
</dbReference>
<protein>
    <recommendedName>
        <fullName evidence="1">Bacteriophage tail tape measure N-terminal domain-containing protein</fullName>
    </recommendedName>
</protein>
<dbReference type="AlphaFoldDB" id="A0ABD6H9C3"/>
<evidence type="ECO:0000313" key="4">
    <source>
        <dbReference type="Proteomes" id="UP000179454"/>
    </source>
</evidence>
<organism evidence="3 5">
    <name type="scientific">Agrobacterium vitis</name>
    <name type="common">Rhizobium vitis</name>
    <dbReference type="NCBI Taxonomy" id="373"/>
    <lineage>
        <taxon>Bacteria</taxon>
        <taxon>Pseudomonadati</taxon>
        <taxon>Pseudomonadota</taxon>
        <taxon>Alphaproteobacteria</taxon>
        <taxon>Hyphomicrobiales</taxon>
        <taxon>Rhizobiaceae</taxon>
        <taxon>Rhizobium/Agrobacterium group</taxon>
        <taxon>Agrobacterium</taxon>
    </lineage>
</organism>
<dbReference type="RefSeq" id="WP_015916577.1">
    <property type="nucleotide sequence ID" value="NZ_MBFA02000007.1"/>
</dbReference>